<reference evidence="2" key="1">
    <citation type="submission" date="2021-03" db="EMBL/GenBank/DDBJ databases">
        <title>Genomic Encyclopedia of Type Strains, Phase IV (KMG-IV): sequencing the most valuable type-strain genomes for metagenomic binning, comparative biology and taxonomic classification.</title>
        <authorList>
            <person name="Goeker M."/>
        </authorList>
    </citation>
    <scope>NUCLEOTIDE SEQUENCE</scope>
    <source>
        <strain evidence="2">DSM 26232</strain>
    </source>
</reference>
<evidence type="ECO:0000256" key="1">
    <source>
        <dbReference type="SAM" id="Phobius"/>
    </source>
</evidence>
<accession>A0A8T4H509</accession>
<evidence type="ECO:0000313" key="2">
    <source>
        <dbReference type="EMBL" id="MBP1988208.1"/>
    </source>
</evidence>
<feature type="transmembrane region" description="Helical" evidence="1">
    <location>
        <begin position="6"/>
        <end position="27"/>
    </location>
</feature>
<sequence>MAYEWWQPLVAGLFLLASGSIHVFAPYQAARKAAMKEGNETDVADEWEIDATQIFGAITALVGLAILVRAYGPF</sequence>
<dbReference type="EMBL" id="JAGGLC010000006">
    <property type="protein sequence ID" value="MBP1988208.1"/>
    <property type="molecule type" value="Genomic_DNA"/>
</dbReference>
<keyword evidence="1" id="KW-1133">Transmembrane helix</keyword>
<organism evidence="2 3">
    <name type="scientific">Halolamina salifodinae</name>
    <dbReference type="NCBI Taxonomy" id="1202767"/>
    <lineage>
        <taxon>Archaea</taxon>
        <taxon>Methanobacteriati</taxon>
        <taxon>Methanobacteriota</taxon>
        <taxon>Stenosarchaea group</taxon>
        <taxon>Halobacteria</taxon>
        <taxon>Halobacteriales</taxon>
        <taxon>Haloferacaceae</taxon>
    </lineage>
</organism>
<gene>
    <name evidence="2" type="ORF">J2753_002720</name>
</gene>
<feature type="transmembrane region" description="Helical" evidence="1">
    <location>
        <begin position="54"/>
        <end position="72"/>
    </location>
</feature>
<name>A0A8T4H509_9EURY</name>
<evidence type="ECO:0000313" key="3">
    <source>
        <dbReference type="Proteomes" id="UP000823736"/>
    </source>
</evidence>
<dbReference type="OrthoDB" id="311455at2157"/>
<keyword evidence="3" id="KW-1185">Reference proteome</keyword>
<proteinExistence type="predicted"/>
<keyword evidence="1" id="KW-0812">Transmembrane</keyword>
<keyword evidence="1" id="KW-0472">Membrane</keyword>
<comment type="caution">
    <text evidence="2">The sequence shown here is derived from an EMBL/GenBank/DDBJ whole genome shotgun (WGS) entry which is preliminary data.</text>
</comment>
<dbReference type="AlphaFoldDB" id="A0A8T4H509"/>
<dbReference type="Proteomes" id="UP000823736">
    <property type="component" value="Unassembled WGS sequence"/>
</dbReference>
<dbReference type="RefSeq" id="WP_209492543.1">
    <property type="nucleotide sequence ID" value="NZ_JAGGLC010000006.1"/>
</dbReference>
<protein>
    <submittedName>
        <fullName evidence="2">Uncharacterized protein</fullName>
    </submittedName>
</protein>